<evidence type="ECO:0000256" key="4">
    <source>
        <dbReference type="ARBA" id="ARBA00022475"/>
    </source>
</evidence>
<keyword evidence="9" id="KW-0418">Kinase</keyword>
<dbReference type="SMART" id="SM00387">
    <property type="entry name" value="HATPase_c"/>
    <property type="match status" value="1"/>
</dbReference>
<dbReference type="Proteomes" id="UP001185092">
    <property type="component" value="Unassembled WGS sequence"/>
</dbReference>
<comment type="caution">
    <text evidence="24">The sequence shown here is derived from an EMBL/GenBank/DDBJ whole genome shotgun (WGS) entry which is preliminary data.</text>
</comment>
<protein>
    <recommendedName>
        <fullName evidence="15">Sensory/regulatory protein RpfC</fullName>
        <ecNumber evidence="3">2.7.13.3</ecNumber>
    </recommendedName>
</protein>
<keyword evidence="4" id="KW-1003">Cell membrane</keyword>
<dbReference type="InterPro" id="IPR003661">
    <property type="entry name" value="HisK_dim/P_dom"/>
</dbReference>
<evidence type="ECO:0000256" key="3">
    <source>
        <dbReference type="ARBA" id="ARBA00012438"/>
    </source>
</evidence>
<dbReference type="SUPFAM" id="SSF47384">
    <property type="entry name" value="Homodimeric domain of signal transducing histidine kinase"/>
    <property type="match status" value="1"/>
</dbReference>
<dbReference type="EMBL" id="JAVDQD010000002">
    <property type="protein sequence ID" value="MDR6239040.1"/>
    <property type="molecule type" value="Genomic_DNA"/>
</dbReference>
<keyword evidence="18" id="KW-0175">Coiled coil</keyword>
<dbReference type="Gene3D" id="3.40.50.2300">
    <property type="match status" value="1"/>
</dbReference>
<evidence type="ECO:0000259" key="22">
    <source>
        <dbReference type="PROSITE" id="PS50113"/>
    </source>
</evidence>
<dbReference type="NCBIfam" id="TIGR00229">
    <property type="entry name" value="sensory_box"/>
    <property type="match status" value="5"/>
</dbReference>
<dbReference type="GO" id="GO:0005524">
    <property type="term" value="F:ATP binding"/>
    <property type="evidence" value="ECO:0007669"/>
    <property type="project" value="UniProtKB-KW"/>
</dbReference>
<dbReference type="Pfam" id="PF00512">
    <property type="entry name" value="HisKA"/>
    <property type="match status" value="1"/>
</dbReference>
<evidence type="ECO:0000256" key="16">
    <source>
        <dbReference type="PROSITE-ProRule" id="PRU00110"/>
    </source>
</evidence>
<dbReference type="SMART" id="SM00388">
    <property type="entry name" value="HisKA"/>
    <property type="match status" value="1"/>
</dbReference>
<dbReference type="GO" id="GO:0005886">
    <property type="term" value="C:plasma membrane"/>
    <property type="evidence" value="ECO:0007669"/>
    <property type="project" value="UniProtKB-SubCell"/>
</dbReference>
<keyword evidence="5 17" id="KW-0597">Phosphoprotein</keyword>
<dbReference type="PANTHER" id="PTHR45339:SF1">
    <property type="entry name" value="HYBRID SIGNAL TRANSDUCTION HISTIDINE KINASE J"/>
    <property type="match status" value="1"/>
</dbReference>
<dbReference type="InterPro" id="IPR011006">
    <property type="entry name" value="CheY-like_superfamily"/>
</dbReference>
<dbReference type="InterPro" id="IPR029016">
    <property type="entry name" value="GAF-like_dom_sf"/>
</dbReference>
<dbReference type="FunFam" id="1.10.287.130:FF:000002">
    <property type="entry name" value="Two-component osmosensing histidine kinase"/>
    <property type="match status" value="1"/>
</dbReference>
<dbReference type="RefSeq" id="WP_309938548.1">
    <property type="nucleotide sequence ID" value="NZ_AP025305.1"/>
</dbReference>
<dbReference type="InterPro" id="IPR003018">
    <property type="entry name" value="GAF"/>
</dbReference>
<dbReference type="FunFam" id="3.30.565.10:FF:000010">
    <property type="entry name" value="Sensor histidine kinase RcsC"/>
    <property type="match status" value="1"/>
</dbReference>
<dbReference type="PROSITE" id="PS50112">
    <property type="entry name" value="PAS"/>
    <property type="match status" value="3"/>
</dbReference>
<evidence type="ECO:0000256" key="12">
    <source>
        <dbReference type="ARBA" id="ARBA00023012"/>
    </source>
</evidence>
<dbReference type="CDD" id="cd17546">
    <property type="entry name" value="REC_hyHK_CKI1_RcsC-like"/>
    <property type="match status" value="1"/>
</dbReference>
<dbReference type="Pfam" id="PF13185">
    <property type="entry name" value="GAF_2"/>
    <property type="match status" value="1"/>
</dbReference>
<dbReference type="PROSITE" id="PS50894">
    <property type="entry name" value="HPT"/>
    <property type="match status" value="1"/>
</dbReference>
<dbReference type="InterPro" id="IPR036641">
    <property type="entry name" value="HPT_dom_sf"/>
</dbReference>
<dbReference type="InterPro" id="IPR001610">
    <property type="entry name" value="PAC"/>
</dbReference>
<dbReference type="Pfam" id="PF02518">
    <property type="entry name" value="HATPase_c"/>
    <property type="match status" value="1"/>
</dbReference>
<evidence type="ECO:0000256" key="18">
    <source>
        <dbReference type="SAM" id="Coils"/>
    </source>
</evidence>
<dbReference type="EC" id="2.7.13.3" evidence="3"/>
<feature type="domain" description="PAS" evidence="21">
    <location>
        <begin position="270"/>
        <end position="340"/>
    </location>
</feature>
<feature type="domain" description="PAC" evidence="22">
    <location>
        <begin position="764"/>
        <end position="816"/>
    </location>
</feature>
<evidence type="ECO:0000256" key="2">
    <source>
        <dbReference type="ARBA" id="ARBA00004651"/>
    </source>
</evidence>
<keyword evidence="25" id="KW-1185">Reference proteome</keyword>
<feature type="domain" description="Response regulatory" evidence="20">
    <location>
        <begin position="1209"/>
        <end position="1325"/>
    </location>
</feature>
<evidence type="ECO:0000256" key="11">
    <source>
        <dbReference type="ARBA" id="ARBA00022989"/>
    </source>
</evidence>
<evidence type="ECO:0000256" key="10">
    <source>
        <dbReference type="ARBA" id="ARBA00022840"/>
    </source>
</evidence>
<keyword evidence="12" id="KW-0902">Two-component regulatory system</keyword>
<evidence type="ECO:0000256" key="5">
    <source>
        <dbReference type="ARBA" id="ARBA00022553"/>
    </source>
</evidence>
<evidence type="ECO:0000256" key="13">
    <source>
        <dbReference type="ARBA" id="ARBA00023136"/>
    </source>
</evidence>
<dbReference type="Pfam" id="PF13426">
    <property type="entry name" value="PAS_9"/>
    <property type="match status" value="3"/>
</dbReference>
<dbReference type="SUPFAM" id="SSF47226">
    <property type="entry name" value="Histidine-containing phosphotransfer domain, HPT domain"/>
    <property type="match status" value="1"/>
</dbReference>
<feature type="domain" description="PAS" evidence="21">
    <location>
        <begin position="398"/>
        <end position="452"/>
    </location>
</feature>
<evidence type="ECO:0000256" key="9">
    <source>
        <dbReference type="ARBA" id="ARBA00022777"/>
    </source>
</evidence>
<evidence type="ECO:0000259" key="21">
    <source>
        <dbReference type="PROSITE" id="PS50112"/>
    </source>
</evidence>
<dbReference type="InterPro" id="IPR013767">
    <property type="entry name" value="PAS_fold"/>
</dbReference>
<reference evidence="24" key="1">
    <citation type="submission" date="2023-07" db="EMBL/GenBank/DDBJ databases">
        <title>Genomic Encyclopedia of Type Strains, Phase IV (KMG-IV): sequencing the most valuable type-strain genomes for metagenomic binning, comparative biology and taxonomic classification.</title>
        <authorList>
            <person name="Goeker M."/>
        </authorList>
    </citation>
    <scope>NUCLEOTIDE SEQUENCE</scope>
    <source>
        <strain evidence="24">DSM 26174</strain>
    </source>
</reference>
<feature type="modified residue" description="Phosphohistidine" evidence="16">
    <location>
        <position position="1400"/>
    </location>
</feature>
<dbReference type="InterPro" id="IPR001789">
    <property type="entry name" value="Sig_transdc_resp-reg_receiver"/>
</dbReference>
<dbReference type="Gene3D" id="1.20.120.160">
    <property type="entry name" value="HPT domain"/>
    <property type="match status" value="1"/>
</dbReference>
<keyword evidence="11" id="KW-1133">Transmembrane helix</keyword>
<dbReference type="InterPro" id="IPR013655">
    <property type="entry name" value="PAS_fold_3"/>
</dbReference>
<feature type="domain" description="PAC" evidence="22">
    <location>
        <begin position="888"/>
        <end position="940"/>
    </location>
</feature>
<dbReference type="InterPro" id="IPR036097">
    <property type="entry name" value="HisK_dim/P_sf"/>
</dbReference>
<evidence type="ECO:0000256" key="17">
    <source>
        <dbReference type="PROSITE-ProRule" id="PRU00169"/>
    </source>
</evidence>
<dbReference type="InterPro" id="IPR004358">
    <property type="entry name" value="Sig_transdc_His_kin-like_C"/>
</dbReference>
<evidence type="ECO:0000256" key="14">
    <source>
        <dbReference type="ARBA" id="ARBA00064003"/>
    </source>
</evidence>
<dbReference type="Gene3D" id="3.30.450.20">
    <property type="entry name" value="PAS domain"/>
    <property type="match status" value="5"/>
</dbReference>
<dbReference type="PROSITE" id="PS50109">
    <property type="entry name" value="HIS_KIN"/>
    <property type="match status" value="1"/>
</dbReference>
<dbReference type="InterPro" id="IPR035965">
    <property type="entry name" value="PAS-like_dom_sf"/>
</dbReference>
<keyword evidence="7" id="KW-0812">Transmembrane</keyword>
<dbReference type="PROSITE" id="PS50113">
    <property type="entry name" value="PAC"/>
    <property type="match status" value="4"/>
</dbReference>
<evidence type="ECO:0000256" key="6">
    <source>
        <dbReference type="ARBA" id="ARBA00022679"/>
    </source>
</evidence>
<dbReference type="Pfam" id="PF08447">
    <property type="entry name" value="PAS_3"/>
    <property type="match status" value="1"/>
</dbReference>
<dbReference type="Pfam" id="PF01627">
    <property type="entry name" value="Hpt"/>
    <property type="match status" value="1"/>
</dbReference>
<dbReference type="Gene3D" id="1.10.287.130">
    <property type="match status" value="1"/>
</dbReference>
<keyword evidence="8" id="KW-0547">Nucleotide-binding</keyword>
<evidence type="ECO:0000259" key="20">
    <source>
        <dbReference type="PROSITE" id="PS50110"/>
    </source>
</evidence>
<dbReference type="Pfam" id="PF00072">
    <property type="entry name" value="Response_reg"/>
    <property type="match status" value="1"/>
</dbReference>
<feature type="coiled-coil region" evidence="18">
    <location>
        <begin position="921"/>
        <end position="948"/>
    </location>
</feature>
<dbReference type="Pfam" id="PF00989">
    <property type="entry name" value="PAS"/>
    <property type="match status" value="1"/>
</dbReference>
<comment type="catalytic activity">
    <reaction evidence="1">
        <text>ATP + protein L-histidine = ADP + protein N-phospho-L-histidine.</text>
        <dbReference type="EC" id="2.7.13.3"/>
    </reaction>
</comment>
<feature type="domain" description="PAC" evidence="22">
    <location>
        <begin position="345"/>
        <end position="397"/>
    </location>
</feature>
<dbReference type="InterPro" id="IPR000700">
    <property type="entry name" value="PAS-assoc_C"/>
</dbReference>
<organism evidence="24 25">
    <name type="scientific">Aureibacter tunicatorum</name>
    <dbReference type="NCBI Taxonomy" id="866807"/>
    <lineage>
        <taxon>Bacteria</taxon>
        <taxon>Pseudomonadati</taxon>
        <taxon>Bacteroidota</taxon>
        <taxon>Cytophagia</taxon>
        <taxon>Cytophagales</taxon>
        <taxon>Persicobacteraceae</taxon>
        <taxon>Aureibacter</taxon>
    </lineage>
</organism>
<dbReference type="SMART" id="SM00086">
    <property type="entry name" value="PAC"/>
    <property type="match status" value="5"/>
</dbReference>
<keyword evidence="13" id="KW-0472">Membrane</keyword>
<feature type="modified residue" description="4-aspartylphosphate" evidence="17">
    <location>
        <position position="1258"/>
    </location>
</feature>
<evidence type="ECO:0000256" key="1">
    <source>
        <dbReference type="ARBA" id="ARBA00000085"/>
    </source>
</evidence>
<proteinExistence type="predicted"/>
<feature type="domain" description="PAS" evidence="21">
    <location>
        <begin position="817"/>
        <end position="868"/>
    </location>
</feature>
<name>A0AAE3XNB7_9BACT</name>
<comment type="subcellular location">
    <subcellularLocation>
        <location evidence="2">Cell membrane</location>
        <topology evidence="2">Multi-pass membrane protein</topology>
    </subcellularLocation>
</comment>
<evidence type="ECO:0000313" key="25">
    <source>
        <dbReference type="Proteomes" id="UP001185092"/>
    </source>
</evidence>
<keyword evidence="10" id="KW-0067">ATP-binding</keyword>
<evidence type="ECO:0000256" key="8">
    <source>
        <dbReference type="ARBA" id="ARBA00022741"/>
    </source>
</evidence>
<dbReference type="InterPro" id="IPR000014">
    <property type="entry name" value="PAS"/>
</dbReference>
<keyword evidence="6" id="KW-0808">Transferase</keyword>
<dbReference type="InterPro" id="IPR003594">
    <property type="entry name" value="HATPase_dom"/>
</dbReference>
<evidence type="ECO:0000313" key="24">
    <source>
        <dbReference type="EMBL" id="MDR6239040.1"/>
    </source>
</evidence>
<dbReference type="GO" id="GO:0006355">
    <property type="term" value="P:regulation of DNA-templated transcription"/>
    <property type="evidence" value="ECO:0007669"/>
    <property type="project" value="InterPro"/>
</dbReference>
<dbReference type="SMART" id="SM00448">
    <property type="entry name" value="REC"/>
    <property type="match status" value="1"/>
</dbReference>
<feature type="domain" description="Histidine kinase" evidence="19">
    <location>
        <begin position="958"/>
        <end position="1180"/>
    </location>
</feature>
<dbReference type="CDD" id="cd00130">
    <property type="entry name" value="PAS"/>
    <property type="match status" value="4"/>
</dbReference>
<comment type="subunit">
    <text evidence="14">At low DSF concentrations, interacts with RpfF.</text>
</comment>
<dbReference type="InterPro" id="IPR036890">
    <property type="entry name" value="HATPase_C_sf"/>
</dbReference>
<dbReference type="SUPFAM" id="SSF55785">
    <property type="entry name" value="PYP-like sensor domain (PAS domain)"/>
    <property type="match status" value="5"/>
</dbReference>
<dbReference type="GO" id="GO:0000155">
    <property type="term" value="F:phosphorelay sensor kinase activity"/>
    <property type="evidence" value="ECO:0007669"/>
    <property type="project" value="InterPro"/>
</dbReference>
<feature type="domain" description="HPt" evidence="23">
    <location>
        <begin position="1361"/>
        <end position="1458"/>
    </location>
</feature>
<evidence type="ECO:0000256" key="7">
    <source>
        <dbReference type="ARBA" id="ARBA00022692"/>
    </source>
</evidence>
<accession>A0AAE3XNB7</accession>
<dbReference type="Gene3D" id="3.30.565.10">
    <property type="entry name" value="Histidine kinase-like ATPase, C-terminal domain"/>
    <property type="match status" value="1"/>
</dbReference>
<dbReference type="InterPro" id="IPR008207">
    <property type="entry name" value="Sig_transdc_His_kin_Hpt_dom"/>
</dbReference>
<dbReference type="SUPFAM" id="SSF52172">
    <property type="entry name" value="CheY-like"/>
    <property type="match status" value="1"/>
</dbReference>
<dbReference type="PRINTS" id="PR00344">
    <property type="entry name" value="BCTRLSENSOR"/>
</dbReference>
<dbReference type="PANTHER" id="PTHR45339">
    <property type="entry name" value="HYBRID SIGNAL TRANSDUCTION HISTIDINE KINASE J"/>
    <property type="match status" value="1"/>
</dbReference>
<dbReference type="PROSITE" id="PS50110">
    <property type="entry name" value="RESPONSE_REGULATORY"/>
    <property type="match status" value="1"/>
</dbReference>
<evidence type="ECO:0000259" key="19">
    <source>
        <dbReference type="PROSITE" id="PS50109"/>
    </source>
</evidence>
<gene>
    <name evidence="24" type="ORF">HNQ88_002077</name>
</gene>
<dbReference type="Gene3D" id="3.30.450.40">
    <property type="match status" value="1"/>
</dbReference>
<dbReference type="InterPro" id="IPR005467">
    <property type="entry name" value="His_kinase_dom"/>
</dbReference>
<dbReference type="SUPFAM" id="SSF55874">
    <property type="entry name" value="ATPase domain of HSP90 chaperone/DNA topoisomerase II/histidine kinase"/>
    <property type="match status" value="1"/>
</dbReference>
<sequence>MDTPNTFHNSNLKIINDIKHYQDSLRQAQKSLIKELGKDDQMTIVVDSNFDLIASSDKLNELINKSQNTSIKSEETINNIISQAKLSFNTESETNASFEIQEKSLPSIHFAIESHELDTSLFHSINLISLENNNTEASSFKTEDIIKEIDESPVLLRHTNRKKEFIYYDNKWELFLGKNEEIHQSWKDAIHPDDFDKVLKRIKLGLENKQAFDIAYRIRNASGEFKWFLETGIPKITAGGHEYFVCASIDITKRKELEESRNFQNSELMAESKINHFLNSSSLISISINKDGNILHANDLLLKLTGFAADELSNKSFIETLIPSSKRENSYIVFQNIKDKKDIQSLGKTELVTKKGKVITINFNIIPYYDKNKELSNITILGENVTSSQKAQIELKQTNQKLADFFDNASDLIQIMNSNNEIIQVNNVWLKTLGYSREESVNLRFEDIIHPDALAETKLILKNLDHHPNKKFETSFISKQGKKIHVLGSLNTGFLNGKIIEYRGIFHDITNRLRAEKSLKLYYSVANLANQSNDLKSLFKNIHKEIAKIIPARNFYIKLDRKYFDDKELSYIKDENLEKNNRSIDELLTTKLTEHVINNNQALILNDKEITSVQVKSNWQSSDEKIKIWLGVPLRLHGKIIGAIALYCYESVITYNHKDLELLNFICGQLATSIEKKRKENTIKTQLARQNAIFESGTHHIWSINRNYAYTSFNTAFENELKGYLEPNIEKNGYVINPNLKNENRPFDFWKEKYDSIFQSGESLNFEHQYVAPNGQEICREVFLNPIYYEDGVVKEISGFAHDITEEKQAIINLKKSEEKFRNIFESFQDLYFRCKLNGELTMVSPSVMELIGYSEQHILGNNITDYYLYNKKTKGLIRKLISNKNVRDFEAQLITKTGDIIQFICNIRIIHDEYGRPYEIEGIARDVSELKKSNAELQKAKNFAEKSLKVKEEFLANMSHEIRTPMNGIIGMIDLIADTTLDEEQTSYVSTIKKSSETLLTILNDILDLSKIEAGKMQLYKTPVSINNVLDKLYSLYAQQAIDKSIDFYYQISPEVPVGMIIDETRFLQVLSNLTSNALKFTPEGGSIHIFINEEKRENDNITLKIEVKDSGIGISKESLEKIFKNFTQADVSTSKSYGGVGLGLAISKQLCSLMDGKIGVNSTLGKGSNFWFTIQAKETKLDEKKLSETNQINPKINEFLDEEITPNILLVDDNQINRTVSSQILAKAGCEVDLASSGQMAIEKAESHEYDIIFMDIQMPGMDGIEATQKIKSLDKDSLPPIVAMTAYAMKEDKERFLNSGFDDYIPKPIKAKDLLHKVSELSSLKNVDKSRKDSDDKQQEKEEIISMAVIESLKKYADDESLYNIYKDFDLEANEQIENCKFSIKSEDYKNILSNLHTLKGNSGTLGVNKVSELTIKIESDVKKGDVDNFESDMSELESLYMEFKNNYKQIILNK</sequence>
<dbReference type="SMART" id="SM00091">
    <property type="entry name" value="PAS"/>
    <property type="match status" value="4"/>
</dbReference>
<evidence type="ECO:0000256" key="15">
    <source>
        <dbReference type="ARBA" id="ARBA00068150"/>
    </source>
</evidence>
<dbReference type="CDD" id="cd00088">
    <property type="entry name" value="HPT"/>
    <property type="match status" value="1"/>
</dbReference>
<dbReference type="CDD" id="cd00082">
    <property type="entry name" value="HisKA"/>
    <property type="match status" value="1"/>
</dbReference>
<dbReference type="CDD" id="cd16922">
    <property type="entry name" value="HATPase_EvgS-ArcB-TorS-like"/>
    <property type="match status" value="1"/>
</dbReference>
<evidence type="ECO:0000259" key="23">
    <source>
        <dbReference type="PROSITE" id="PS50894"/>
    </source>
</evidence>
<dbReference type="SUPFAM" id="SSF55781">
    <property type="entry name" value="GAF domain-like"/>
    <property type="match status" value="1"/>
</dbReference>
<feature type="domain" description="PAC" evidence="22">
    <location>
        <begin position="212"/>
        <end position="263"/>
    </location>
</feature>